<feature type="transmembrane region" description="Helical" evidence="2">
    <location>
        <begin position="315"/>
        <end position="336"/>
    </location>
</feature>
<dbReference type="AlphaFoldDB" id="A0A261EXU3"/>
<dbReference type="EMBL" id="MWWR01000007">
    <property type="protein sequence ID" value="OZG51668.1"/>
    <property type="molecule type" value="Genomic_DNA"/>
</dbReference>
<dbReference type="OrthoDB" id="3230998at2"/>
<feature type="transmembrane region" description="Helical" evidence="2">
    <location>
        <begin position="142"/>
        <end position="164"/>
    </location>
</feature>
<keyword evidence="4" id="KW-1185">Reference proteome</keyword>
<dbReference type="Proteomes" id="UP000216725">
    <property type="component" value="Unassembled WGS sequence"/>
</dbReference>
<evidence type="ECO:0000313" key="4">
    <source>
        <dbReference type="Proteomes" id="UP000216725"/>
    </source>
</evidence>
<name>A0A261EXU3_9BIFI</name>
<feature type="transmembrane region" description="Helical" evidence="2">
    <location>
        <begin position="171"/>
        <end position="187"/>
    </location>
</feature>
<feature type="transmembrane region" description="Helical" evidence="2">
    <location>
        <begin position="224"/>
        <end position="245"/>
    </location>
</feature>
<keyword evidence="2" id="KW-0472">Membrane</keyword>
<dbReference type="RefSeq" id="WP_094660878.1">
    <property type="nucleotide sequence ID" value="NZ_MWWR01000007.1"/>
</dbReference>
<organism evidence="3 4">
    <name type="scientific">Pseudoscardovia radai</name>
    <dbReference type="NCBI Taxonomy" id="987066"/>
    <lineage>
        <taxon>Bacteria</taxon>
        <taxon>Bacillati</taxon>
        <taxon>Actinomycetota</taxon>
        <taxon>Actinomycetes</taxon>
        <taxon>Bifidobacteriales</taxon>
        <taxon>Bifidobacteriaceae</taxon>
        <taxon>Pseudoscardovia</taxon>
    </lineage>
</organism>
<gene>
    <name evidence="3" type="ORF">PSRA_1065</name>
</gene>
<evidence type="ECO:0000256" key="1">
    <source>
        <dbReference type="SAM" id="MobiDB-lite"/>
    </source>
</evidence>
<evidence type="ECO:0000313" key="3">
    <source>
        <dbReference type="EMBL" id="OZG51668.1"/>
    </source>
</evidence>
<accession>A0A261EXU3</accession>
<feature type="transmembrane region" description="Helical" evidence="2">
    <location>
        <begin position="607"/>
        <end position="627"/>
    </location>
</feature>
<feature type="compositionally biased region" description="Low complexity" evidence="1">
    <location>
        <begin position="292"/>
        <end position="301"/>
    </location>
</feature>
<feature type="region of interest" description="Disordered" evidence="1">
    <location>
        <begin position="282"/>
        <end position="301"/>
    </location>
</feature>
<keyword evidence="2" id="KW-1133">Transmembrane helix</keyword>
<reference evidence="3 4" key="1">
    <citation type="journal article" date="2017" name="BMC Genomics">
        <title>Comparative genomic and phylogenomic analyses of the Bifidobacteriaceae family.</title>
        <authorList>
            <person name="Lugli G.A."/>
            <person name="Milani C."/>
            <person name="Turroni F."/>
            <person name="Duranti S."/>
            <person name="Mancabelli L."/>
            <person name="Mangifesta M."/>
            <person name="Ferrario C."/>
            <person name="Modesto M."/>
            <person name="Mattarelli P."/>
            <person name="Jiri K."/>
            <person name="van Sinderen D."/>
            <person name="Ventura M."/>
        </authorList>
    </citation>
    <scope>NUCLEOTIDE SEQUENCE [LARGE SCALE GENOMIC DNA]</scope>
    <source>
        <strain evidence="3 4">DSM 24742</strain>
    </source>
</reference>
<proteinExistence type="predicted"/>
<feature type="transmembrane region" description="Helical" evidence="2">
    <location>
        <begin position="562"/>
        <end position="586"/>
    </location>
</feature>
<comment type="caution">
    <text evidence="3">The sequence shown here is derived from an EMBL/GenBank/DDBJ whole genome shotgun (WGS) entry which is preliminary data.</text>
</comment>
<feature type="region of interest" description="Disordered" evidence="1">
    <location>
        <begin position="1"/>
        <end position="60"/>
    </location>
</feature>
<feature type="compositionally biased region" description="Low complexity" evidence="1">
    <location>
        <begin position="45"/>
        <end position="60"/>
    </location>
</feature>
<protein>
    <submittedName>
        <fullName evidence="3">Uncharacterized protein</fullName>
    </submittedName>
</protein>
<feature type="transmembrane region" description="Helical" evidence="2">
    <location>
        <begin position="74"/>
        <end position="97"/>
    </location>
</feature>
<keyword evidence="2" id="KW-0812">Transmembrane</keyword>
<feature type="transmembrane region" description="Helical" evidence="2">
    <location>
        <begin position="199"/>
        <end position="217"/>
    </location>
</feature>
<feature type="transmembrane region" description="Helical" evidence="2">
    <location>
        <begin position="647"/>
        <end position="672"/>
    </location>
</feature>
<sequence length="687" mass="75073">MAQMAFAGSEAGSVIARHAMRGPRPGDESTAESTSDSPDMNDSQNDGPNAGPNDRGGNPRGLRNRLISVLRMPLTYVMLAAIALRIGFARWIGVWFWGGMHWDDTLLFRYSLGSHFTDPTDEELFKVAGYSWFLAAVRKLHWDYPTCVALLWVAAALVAFALVMAVCRRRWVAFGAFVYVLFYPSAFEADIGTRMYRNSVLIPLYVAVIGLAVLLVWKVAFDRFSVPGLLVLSVVLGVGFSYTYYVKEDGAWLAASLAAAFAVGLGVYAVVGVGRWRSRKHDSEAVPGDEASGGSASGGSVSVRGAGASYTLRRFVAAVLAAVVPFACLAGVTAAYKAVNKKYFGIAQTQTRVSGQLFGFVERVYAIDSPNRSMSVWAPADAIDAAFAASPTLAKETYLHDMVVHSQWIGGDPTNFANGRTMYEAPFPGDMFTWGMHTALLYAGLWHSQQQVDDMFRQVNAELDRAFANGTLKKSTRFQLVPSAGGFTRDEMGQCFVAMLKGYNGVLRLVNYAPGSKAGDYRDMNRLDEYPYVGVQAAQAFNLPYLADYSLRESRFGPANRVVSAVFAVYRVVNALMAVLLAVVLVGGVVRLCRRRRIAAPLTGRMVLFWLTDLALVLLSAVYTYAMSWFDVNVTGMENYNYSWANYYNLGTVSLLVLAFSLALAIAANAWTAHREAQAAHREAQAA</sequence>
<evidence type="ECO:0000256" key="2">
    <source>
        <dbReference type="SAM" id="Phobius"/>
    </source>
</evidence>
<feature type="transmembrane region" description="Helical" evidence="2">
    <location>
        <begin position="251"/>
        <end position="271"/>
    </location>
</feature>
<feature type="compositionally biased region" description="Polar residues" evidence="1">
    <location>
        <begin position="31"/>
        <end position="44"/>
    </location>
</feature>